<evidence type="ECO:0000256" key="2">
    <source>
        <dbReference type="ARBA" id="ARBA00022448"/>
    </source>
</evidence>
<dbReference type="EMBL" id="CP001998">
    <property type="protein sequence ID" value="ADE55662.1"/>
    <property type="molecule type" value="Genomic_DNA"/>
</dbReference>
<dbReference type="PANTHER" id="PTHR43335:SF4">
    <property type="entry name" value="ABC TRANSPORTER, ATP-BINDING PROTEIN"/>
    <property type="match status" value="1"/>
</dbReference>
<keyword evidence="3" id="KW-0547">Nucleotide-binding</keyword>
<comment type="similarity">
    <text evidence="1">Belongs to the ABC transporter superfamily.</text>
</comment>
<name>D5EPS9_CORAD</name>
<dbReference type="InterPro" id="IPR003439">
    <property type="entry name" value="ABC_transporter-like_ATP-bd"/>
</dbReference>
<dbReference type="AlphaFoldDB" id="D5EPS9"/>
<keyword evidence="4" id="KW-0067">ATP-binding</keyword>
<evidence type="ECO:0000256" key="3">
    <source>
        <dbReference type="ARBA" id="ARBA00022741"/>
    </source>
</evidence>
<dbReference type="GO" id="GO:0016887">
    <property type="term" value="F:ATP hydrolysis activity"/>
    <property type="evidence" value="ECO:0007669"/>
    <property type="project" value="InterPro"/>
</dbReference>
<organism evidence="6 7">
    <name type="scientific">Coraliomargarita akajimensis (strain DSM 45221 / IAM 15411 / JCM 23193 / KCTC 12865 / 04OKA010-24)</name>
    <dbReference type="NCBI Taxonomy" id="583355"/>
    <lineage>
        <taxon>Bacteria</taxon>
        <taxon>Pseudomonadati</taxon>
        <taxon>Verrucomicrobiota</taxon>
        <taxon>Opitutia</taxon>
        <taxon>Puniceicoccales</taxon>
        <taxon>Coraliomargaritaceae</taxon>
        <taxon>Coraliomargarita</taxon>
    </lineage>
</organism>
<dbReference type="OrthoDB" id="9804819at2"/>
<evidence type="ECO:0000256" key="1">
    <source>
        <dbReference type="ARBA" id="ARBA00005417"/>
    </source>
</evidence>
<keyword evidence="7" id="KW-1185">Reference proteome</keyword>
<evidence type="ECO:0000256" key="4">
    <source>
        <dbReference type="ARBA" id="ARBA00022840"/>
    </source>
</evidence>
<evidence type="ECO:0000259" key="5">
    <source>
        <dbReference type="PROSITE" id="PS50893"/>
    </source>
</evidence>
<evidence type="ECO:0000313" key="6">
    <source>
        <dbReference type="EMBL" id="ADE55662.1"/>
    </source>
</evidence>
<dbReference type="InterPro" id="IPR027417">
    <property type="entry name" value="P-loop_NTPase"/>
</dbReference>
<dbReference type="PANTHER" id="PTHR43335">
    <property type="entry name" value="ABC TRANSPORTER, ATP-BINDING PROTEIN"/>
    <property type="match status" value="1"/>
</dbReference>
<dbReference type="STRING" id="583355.Caka_2646"/>
<dbReference type="InterPro" id="IPR017871">
    <property type="entry name" value="ABC_transporter-like_CS"/>
</dbReference>
<dbReference type="InterPro" id="IPR003593">
    <property type="entry name" value="AAA+_ATPase"/>
</dbReference>
<dbReference type="KEGG" id="caa:Caka_2646"/>
<dbReference type="GO" id="GO:0005524">
    <property type="term" value="F:ATP binding"/>
    <property type="evidence" value="ECO:0007669"/>
    <property type="project" value="UniProtKB-KW"/>
</dbReference>
<dbReference type="SMART" id="SM00382">
    <property type="entry name" value="AAA"/>
    <property type="match status" value="1"/>
</dbReference>
<protein>
    <submittedName>
        <fullName evidence="6">ABC transporter related protein</fullName>
    </submittedName>
</protein>
<dbReference type="HOGENOM" id="CLU_000604_1_2_0"/>
<proteinExistence type="inferred from homology"/>
<dbReference type="eggNOG" id="COG1131">
    <property type="taxonomic scope" value="Bacteria"/>
</dbReference>
<dbReference type="PROSITE" id="PS00211">
    <property type="entry name" value="ABC_TRANSPORTER_1"/>
    <property type="match status" value="1"/>
</dbReference>
<reference evidence="6 7" key="1">
    <citation type="journal article" date="2010" name="Stand. Genomic Sci.">
        <title>Complete genome sequence of Coraliomargarita akajimensis type strain (04OKA010-24).</title>
        <authorList>
            <person name="Mavromatis K."/>
            <person name="Abt B."/>
            <person name="Brambilla E."/>
            <person name="Lapidus A."/>
            <person name="Copeland A."/>
            <person name="Deshpande S."/>
            <person name="Nolan M."/>
            <person name="Lucas S."/>
            <person name="Tice H."/>
            <person name="Cheng J.F."/>
            <person name="Han C."/>
            <person name="Detter J.C."/>
            <person name="Woyke T."/>
            <person name="Goodwin L."/>
            <person name="Pitluck S."/>
            <person name="Held B."/>
            <person name="Brettin T."/>
            <person name="Tapia R."/>
            <person name="Ivanova N."/>
            <person name="Mikhailova N."/>
            <person name="Pati A."/>
            <person name="Liolios K."/>
            <person name="Chen A."/>
            <person name="Palaniappan K."/>
            <person name="Land M."/>
            <person name="Hauser L."/>
            <person name="Chang Y.J."/>
            <person name="Jeffries C.D."/>
            <person name="Rohde M."/>
            <person name="Goker M."/>
            <person name="Bristow J."/>
            <person name="Eisen J.A."/>
            <person name="Markowitz V."/>
            <person name="Hugenholtz P."/>
            <person name="Klenk H.P."/>
            <person name="Kyrpides N.C."/>
        </authorList>
    </citation>
    <scope>NUCLEOTIDE SEQUENCE [LARGE SCALE GENOMIC DNA]</scope>
    <source>
        <strain evidence="7">DSM 45221 / IAM 15411 / JCM 23193 / KCTC 12865</strain>
    </source>
</reference>
<dbReference type="PROSITE" id="PS50893">
    <property type="entry name" value="ABC_TRANSPORTER_2"/>
    <property type="match status" value="1"/>
</dbReference>
<sequence>MAEAAISIQGLTKDFSVGMRGVKLRAVDNLSLEVGDNEIFGLLGPNGCGKSTTIKIVLGLLRASQGVCRIFGEPSHAVVARKSVGFLPEAPYFYRYLSGRELVRFYAKVCGVPRAQMRSRVDEVIELVNMTEAANRRVGTYSKGMLQRIGLAQALVHDPRLVILDEPTAGVDPLGSAAIAQIIRELKAQGKTVLVSSHLLAQIEGLCDRVAILHRGRLIREGTVDSLLQDQAAESLVVEGLSAEGRAAVEAAIQAEGGRLRGVEKPRVSLDSLFLQEVNEREEAHQARQSEKEDA</sequence>
<dbReference type="Proteomes" id="UP000000925">
    <property type="component" value="Chromosome"/>
</dbReference>
<evidence type="ECO:0000313" key="7">
    <source>
        <dbReference type="Proteomes" id="UP000000925"/>
    </source>
</evidence>
<feature type="domain" description="ABC transporter" evidence="5">
    <location>
        <begin position="6"/>
        <end position="240"/>
    </location>
</feature>
<dbReference type="Pfam" id="PF00005">
    <property type="entry name" value="ABC_tran"/>
    <property type="match status" value="1"/>
</dbReference>
<accession>D5EPS9</accession>
<dbReference type="Gene3D" id="3.40.50.300">
    <property type="entry name" value="P-loop containing nucleotide triphosphate hydrolases"/>
    <property type="match status" value="1"/>
</dbReference>
<dbReference type="SUPFAM" id="SSF52540">
    <property type="entry name" value="P-loop containing nucleoside triphosphate hydrolases"/>
    <property type="match status" value="1"/>
</dbReference>
<dbReference type="RefSeq" id="WP_013044384.1">
    <property type="nucleotide sequence ID" value="NC_014008.1"/>
</dbReference>
<gene>
    <name evidence="6" type="ordered locus">Caka_2646</name>
</gene>
<keyword evidence="2" id="KW-0813">Transport</keyword>